<feature type="compositionally biased region" description="Polar residues" evidence="2">
    <location>
        <begin position="19"/>
        <end position="53"/>
    </location>
</feature>
<feature type="region of interest" description="Disordered" evidence="2">
    <location>
        <begin position="13"/>
        <end position="53"/>
    </location>
</feature>
<dbReference type="AlphaFoldDB" id="A0AA89AI57"/>
<proteinExistence type="inferred from homology"/>
<evidence type="ECO:0000313" key="4">
    <source>
        <dbReference type="EMBL" id="KAK3002985.1"/>
    </source>
</evidence>
<sequence length="312" mass="35048">MAALRDYLTCQPSHRHQMKTQSVVSNPKTSPSRQKSWLDSTSQSSNTQLENSPSWFTSTEAHCVGSVYTFLCHNFINSLVSQAKALAVSVEYRLAPEHPLPAAYEDCWAALQWVASYYVASNITNSKPWLIDHGDYDRVYIGGDSAGGNIVHNITMHASIEHINNDIKIMGGYACFLTSWRSELSKNYEQSLLYRFWMVACPSARGGIDNPMMNPWAEDAPSLSGLACSRLLVCVGEKDKLRDRGIRYCEELRKSGWKGEVELVEIEGENHCFHIFNPGTENAKNLVKRLASFIIKELCVLFKVSSLVLVEK</sequence>
<dbReference type="SUPFAM" id="SSF53474">
    <property type="entry name" value="alpha/beta-Hydrolases"/>
    <property type="match status" value="1"/>
</dbReference>
<keyword evidence="6" id="KW-1185">Reference proteome</keyword>
<dbReference type="Pfam" id="PF07859">
    <property type="entry name" value="Abhydrolase_3"/>
    <property type="match status" value="1"/>
</dbReference>
<dbReference type="PANTHER" id="PTHR23024:SF551">
    <property type="entry name" value="2-HYDROXYISOFLAVANONE DEHYDRATASE-LIKE"/>
    <property type="match status" value="1"/>
</dbReference>
<evidence type="ECO:0000259" key="3">
    <source>
        <dbReference type="Pfam" id="PF07859"/>
    </source>
</evidence>
<comment type="similarity">
    <text evidence="1">Belongs to the 'GDXG' lipolytic enzyme family.</text>
</comment>
<evidence type="ECO:0000313" key="6">
    <source>
        <dbReference type="Proteomes" id="UP001188597"/>
    </source>
</evidence>
<dbReference type="Gene3D" id="3.40.50.1820">
    <property type="entry name" value="alpha/beta hydrolase"/>
    <property type="match status" value="1"/>
</dbReference>
<dbReference type="EMBL" id="JAVXUP010000752">
    <property type="protein sequence ID" value="KAK3021594.1"/>
    <property type="molecule type" value="Genomic_DNA"/>
</dbReference>
<organism evidence="4 6">
    <name type="scientific">Escallonia herrerae</name>
    <dbReference type="NCBI Taxonomy" id="1293975"/>
    <lineage>
        <taxon>Eukaryota</taxon>
        <taxon>Viridiplantae</taxon>
        <taxon>Streptophyta</taxon>
        <taxon>Embryophyta</taxon>
        <taxon>Tracheophyta</taxon>
        <taxon>Spermatophyta</taxon>
        <taxon>Magnoliopsida</taxon>
        <taxon>eudicotyledons</taxon>
        <taxon>Gunneridae</taxon>
        <taxon>Pentapetalae</taxon>
        <taxon>asterids</taxon>
        <taxon>campanulids</taxon>
        <taxon>Escalloniales</taxon>
        <taxon>Escalloniaceae</taxon>
        <taxon>Escallonia</taxon>
    </lineage>
</organism>
<name>A0AA89AI57_9ASTE</name>
<evidence type="ECO:0000256" key="2">
    <source>
        <dbReference type="SAM" id="MobiDB-lite"/>
    </source>
</evidence>
<dbReference type="PANTHER" id="PTHR23024">
    <property type="entry name" value="ARYLACETAMIDE DEACETYLASE"/>
    <property type="match status" value="1"/>
</dbReference>
<gene>
    <name evidence="4" type="ORF">RJ639_018740</name>
    <name evidence="5" type="ORF">RJ639_046301</name>
</gene>
<reference evidence="4" key="1">
    <citation type="submission" date="2022-12" db="EMBL/GenBank/DDBJ databases">
        <title>Draft genome assemblies for two species of Escallonia (Escalloniales).</title>
        <authorList>
            <person name="Chanderbali A."/>
            <person name="Dervinis C."/>
            <person name="Anghel I."/>
            <person name="Soltis D."/>
            <person name="Soltis P."/>
            <person name="Zapata F."/>
        </authorList>
    </citation>
    <scope>NUCLEOTIDE SEQUENCE</scope>
    <source>
        <strain evidence="4">UCBG64.0493</strain>
        <tissue evidence="4">Leaf</tissue>
    </source>
</reference>
<dbReference type="EMBL" id="JAVXUP010002494">
    <property type="protein sequence ID" value="KAK3002985.1"/>
    <property type="molecule type" value="Genomic_DNA"/>
</dbReference>
<accession>A0AA89AI57</accession>
<dbReference type="Proteomes" id="UP001188597">
    <property type="component" value="Unassembled WGS sequence"/>
</dbReference>
<dbReference type="InterPro" id="IPR013094">
    <property type="entry name" value="AB_hydrolase_3"/>
</dbReference>
<dbReference type="GO" id="GO:0016787">
    <property type="term" value="F:hydrolase activity"/>
    <property type="evidence" value="ECO:0007669"/>
    <property type="project" value="InterPro"/>
</dbReference>
<evidence type="ECO:0000256" key="1">
    <source>
        <dbReference type="ARBA" id="ARBA00010515"/>
    </source>
</evidence>
<protein>
    <recommendedName>
        <fullName evidence="3">Alpha/beta hydrolase fold-3 domain-containing protein</fullName>
    </recommendedName>
</protein>
<evidence type="ECO:0000313" key="5">
    <source>
        <dbReference type="EMBL" id="KAK3021594.1"/>
    </source>
</evidence>
<comment type="caution">
    <text evidence="4">The sequence shown here is derived from an EMBL/GenBank/DDBJ whole genome shotgun (WGS) entry which is preliminary data.</text>
</comment>
<dbReference type="InterPro" id="IPR029058">
    <property type="entry name" value="AB_hydrolase_fold"/>
</dbReference>
<dbReference type="InterPro" id="IPR050466">
    <property type="entry name" value="Carboxylest/Gibb_receptor"/>
</dbReference>
<feature type="domain" description="Alpha/beta hydrolase fold-3" evidence="3">
    <location>
        <begin position="63"/>
        <end position="274"/>
    </location>
</feature>